<dbReference type="Proteomes" id="UP000533637">
    <property type="component" value="Unassembled WGS sequence"/>
</dbReference>
<dbReference type="EMBL" id="JACHOC010000004">
    <property type="protein sequence ID" value="MBB4622492.1"/>
    <property type="molecule type" value="Genomic_DNA"/>
</dbReference>
<dbReference type="PANTHER" id="PTHR33418:SF1">
    <property type="entry name" value="HELICASE-ASSOCIATED DOMAIN-CONTAINING PROTEIN"/>
    <property type="match status" value="1"/>
</dbReference>
<evidence type="ECO:0000259" key="1">
    <source>
        <dbReference type="Pfam" id="PF03457"/>
    </source>
</evidence>
<feature type="domain" description="Helicase-associated" evidence="1">
    <location>
        <begin position="149"/>
        <end position="214"/>
    </location>
</feature>
<dbReference type="RefSeq" id="WP_183670872.1">
    <property type="nucleotide sequence ID" value="NZ_BMPB01000013.1"/>
</dbReference>
<sequence>MKRRRKKRSTKQYAVIAFYEKNNRWPAPSSQNVKERHLGEWITRCRFIRNHSPEKLTEKQIQLIDRIDADKAQKKTERWMVNYEMLKDFVEKEKRWPSVNASEPEEIRLVNWCLSQRITRKNTPKSKLNKEHIKLLDDIGFHWSSNNKRRTWKESFNLVKDYYARTGQWPAHTRDPEESRLAKWCSKMRAYKNRTDTSVTLSPGQIKKLSNLGFDWTNSQENNRRSPENTNRIWIERYHHFCEFTTNNKRYPKAKSGDPQEESLYSWWMRMAYLKRKGKLSNERIHLLDCIGFRWGKGNE</sequence>
<name>A0ABR6KLU2_9BACT</name>
<proteinExistence type="predicted"/>
<evidence type="ECO:0000313" key="3">
    <source>
        <dbReference type="Proteomes" id="UP000533637"/>
    </source>
</evidence>
<feature type="domain" description="Helicase-associated" evidence="1">
    <location>
        <begin position="76"/>
        <end position="141"/>
    </location>
</feature>
<accession>A0ABR6KLU2</accession>
<dbReference type="Pfam" id="PF03457">
    <property type="entry name" value="HA"/>
    <property type="match status" value="2"/>
</dbReference>
<organism evidence="2 3">
    <name type="scientific">Parabacteroides faecis</name>
    <dbReference type="NCBI Taxonomy" id="1217282"/>
    <lineage>
        <taxon>Bacteria</taxon>
        <taxon>Pseudomonadati</taxon>
        <taxon>Bacteroidota</taxon>
        <taxon>Bacteroidia</taxon>
        <taxon>Bacteroidales</taxon>
        <taxon>Tannerellaceae</taxon>
        <taxon>Parabacteroides</taxon>
    </lineage>
</organism>
<gene>
    <name evidence="2" type="ORF">GGQ57_002392</name>
</gene>
<evidence type="ECO:0000313" key="2">
    <source>
        <dbReference type="EMBL" id="MBB4622492.1"/>
    </source>
</evidence>
<dbReference type="Gene3D" id="6.10.140.530">
    <property type="match status" value="3"/>
</dbReference>
<reference evidence="2 3" key="1">
    <citation type="submission" date="2020-08" db="EMBL/GenBank/DDBJ databases">
        <title>Genomic Encyclopedia of Type Strains, Phase IV (KMG-IV): sequencing the most valuable type-strain genomes for metagenomic binning, comparative biology and taxonomic classification.</title>
        <authorList>
            <person name="Goeker M."/>
        </authorList>
    </citation>
    <scope>NUCLEOTIDE SEQUENCE [LARGE SCALE GENOMIC DNA]</scope>
    <source>
        <strain evidence="2 3">DSM 102983</strain>
    </source>
</reference>
<protein>
    <recommendedName>
        <fullName evidence="1">Helicase-associated domain-containing protein</fullName>
    </recommendedName>
</protein>
<keyword evidence="3" id="KW-1185">Reference proteome</keyword>
<dbReference type="InterPro" id="IPR005114">
    <property type="entry name" value="Helicase_assoc"/>
</dbReference>
<dbReference type="PANTHER" id="PTHR33418">
    <property type="entry name" value="HELICASE-ASSOCIATED"/>
    <property type="match status" value="1"/>
</dbReference>
<comment type="caution">
    <text evidence="2">The sequence shown here is derived from an EMBL/GenBank/DDBJ whole genome shotgun (WGS) entry which is preliminary data.</text>
</comment>